<sequence>MPFTLYYTYLRRCVLLAALLHVFCGNALAQVDEHKIFVLHSYHQEYPWTKSQNEGFVNEISAVFKGRSLTFADEYLDTKRVYFSASYQSFFAGYLRQKYHGYTPDLIFSTDDNALRFLLEFKQELFPATPVVFCGVNSMNVDAQLDRNIYTGVYEVKDIARNIDLIRKLLPEEETILVVGDNSETDVAIRGDIMKFTRERGSIAAGTKFEFVSENHLQQLLERLKGKKQGTILLTTIGGLQNQNNQPVALGSSLQAIAGSGDFVVISMEDAYMHPGVLGGVVTSGVAQGKAAAGLAVEILGDGAVSSFPPSVGPNVPTFDYRILQKLHIDKTQLPPDSVIQNVPRSFYQEFKGIVWATVTFITLLLILLSCLFVTILRRKKAERALAESEGFLNSVVENIPDMVFVKRADDLRFVRMNRTAEEFLGLNKEDFVGKTAFEVFPHEMASVFADQDKETLNERKLLDISEERLPGPDGIRYLHTKKIPIMGENGEPAYLLGISRDITKERIERERRIALEDRLIQAEKMESIGTLAGGIAHDFNNILSSVIGYAELARIEAENPEKVRKFLDGTLKGADRARDLIRQILTFSRKSNHQKGPVDLSAIVRESMKMLRSTLPATISIEQNIAGDAIILADSTQIQQILFNLCTNAYHAMMTKGGVLAVSIKTVNINANRSNELLQMTPGRYLRLEVGDTGVGMDAETRQRMFDPYYTTKGPEAGTGLGLAVVHGIVKSHNGHIHVYSEKGVGTTIHVYFPKMESQVVDSKPSLETVRVEGGNEHILLVDDEKDIIAINEGFLTRYGYQVSTCTDGREALALLQEKPQEFAAMVTDMTMPHLTGAELARQALSIVPGLPIILCTGHSEIINREKAMEMGISAYCEKPVRGDDLLVQLRTLLGMGRSR</sequence>
<dbReference type="CDD" id="cd00082">
    <property type="entry name" value="HisKA"/>
    <property type="match status" value="1"/>
</dbReference>
<dbReference type="GO" id="GO:0005524">
    <property type="term" value="F:ATP binding"/>
    <property type="evidence" value="ECO:0007669"/>
    <property type="project" value="UniProtKB-KW"/>
</dbReference>
<evidence type="ECO:0000256" key="5">
    <source>
        <dbReference type="ARBA" id="ARBA00022741"/>
    </source>
</evidence>
<dbReference type="Proteomes" id="UP000184603">
    <property type="component" value="Unassembled WGS sequence"/>
</dbReference>
<dbReference type="STRING" id="1121416.SAMN02745220_01527"/>
<keyword evidence="10" id="KW-0472">Membrane</keyword>
<dbReference type="EC" id="2.7.13.3" evidence="2"/>
<dbReference type="Gene3D" id="3.40.50.2300">
    <property type="match status" value="1"/>
</dbReference>
<dbReference type="CDD" id="cd00130">
    <property type="entry name" value="PAS"/>
    <property type="match status" value="1"/>
</dbReference>
<dbReference type="SUPFAM" id="SSF47384">
    <property type="entry name" value="Homodimeric domain of signal transducing histidine kinase"/>
    <property type="match status" value="1"/>
</dbReference>
<dbReference type="InterPro" id="IPR011006">
    <property type="entry name" value="CheY-like_superfamily"/>
</dbReference>
<evidence type="ECO:0000259" key="13">
    <source>
        <dbReference type="PROSITE" id="PS50110"/>
    </source>
</evidence>
<dbReference type="Pfam" id="PF00512">
    <property type="entry name" value="HisKA"/>
    <property type="match status" value="1"/>
</dbReference>
<evidence type="ECO:0000313" key="15">
    <source>
        <dbReference type="EMBL" id="SHO46485.1"/>
    </source>
</evidence>
<keyword evidence="3 9" id="KW-0597">Phosphoprotein</keyword>
<dbReference type="PRINTS" id="PR00344">
    <property type="entry name" value="BCTRLSENSOR"/>
</dbReference>
<dbReference type="InterPro" id="IPR001789">
    <property type="entry name" value="Sig_transdc_resp-reg_receiver"/>
</dbReference>
<dbReference type="Pfam" id="PF02518">
    <property type="entry name" value="HATPase_c"/>
    <property type="match status" value="1"/>
</dbReference>
<keyword evidence="11" id="KW-0732">Signal</keyword>
<keyword evidence="5" id="KW-0547">Nucleotide-binding</keyword>
<feature type="transmembrane region" description="Helical" evidence="10">
    <location>
        <begin position="354"/>
        <end position="377"/>
    </location>
</feature>
<dbReference type="PROSITE" id="PS50109">
    <property type="entry name" value="HIS_KIN"/>
    <property type="match status" value="1"/>
</dbReference>
<evidence type="ECO:0000256" key="4">
    <source>
        <dbReference type="ARBA" id="ARBA00022679"/>
    </source>
</evidence>
<dbReference type="InterPro" id="IPR000014">
    <property type="entry name" value="PAS"/>
</dbReference>
<dbReference type="PANTHER" id="PTHR43065:SF46">
    <property type="entry name" value="C4-DICARBOXYLATE TRANSPORT SENSOR PROTEIN DCTB"/>
    <property type="match status" value="1"/>
</dbReference>
<feature type="modified residue" description="4-aspartylphosphate" evidence="9">
    <location>
        <position position="830"/>
    </location>
</feature>
<dbReference type="AlphaFoldDB" id="A0A1M7Y380"/>
<dbReference type="SMART" id="SM00448">
    <property type="entry name" value="REC"/>
    <property type="match status" value="1"/>
</dbReference>
<feature type="domain" description="Response regulatory" evidence="13">
    <location>
        <begin position="779"/>
        <end position="895"/>
    </location>
</feature>
<evidence type="ECO:0000256" key="8">
    <source>
        <dbReference type="ARBA" id="ARBA00023012"/>
    </source>
</evidence>
<feature type="signal peptide" evidence="11">
    <location>
        <begin position="1"/>
        <end position="29"/>
    </location>
</feature>
<dbReference type="SUPFAM" id="SSF52172">
    <property type="entry name" value="CheY-like"/>
    <property type="match status" value="1"/>
</dbReference>
<dbReference type="SMART" id="SM00387">
    <property type="entry name" value="HATPase_c"/>
    <property type="match status" value="1"/>
</dbReference>
<dbReference type="InterPro" id="IPR013656">
    <property type="entry name" value="PAS_4"/>
</dbReference>
<keyword evidence="10" id="KW-1133">Transmembrane helix</keyword>
<reference evidence="15 16" key="1">
    <citation type="submission" date="2016-12" db="EMBL/GenBank/DDBJ databases">
        <authorList>
            <person name="Song W.-J."/>
            <person name="Kurnit D.M."/>
        </authorList>
    </citation>
    <scope>NUCLEOTIDE SEQUENCE [LARGE SCALE GENOMIC DNA]</scope>
    <source>
        <strain evidence="15 16">DSM 18488</strain>
    </source>
</reference>
<evidence type="ECO:0000259" key="12">
    <source>
        <dbReference type="PROSITE" id="PS50109"/>
    </source>
</evidence>
<dbReference type="InterPro" id="IPR004358">
    <property type="entry name" value="Sig_transdc_His_kin-like_C"/>
</dbReference>
<dbReference type="SMART" id="SM00091">
    <property type="entry name" value="PAS"/>
    <property type="match status" value="1"/>
</dbReference>
<accession>A0A1M7Y380</accession>
<dbReference type="Gene3D" id="1.10.287.130">
    <property type="match status" value="1"/>
</dbReference>
<dbReference type="SUPFAM" id="SSF55785">
    <property type="entry name" value="PYP-like sensor domain (PAS domain)"/>
    <property type="match status" value="1"/>
</dbReference>
<organism evidence="15 16">
    <name type="scientific">Desulfopila aestuarii DSM 18488</name>
    <dbReference type="NCBI Taxonomy" id="1121416"/>
    <lineage>
        <taxon>Bacteria</taxon>
        <taxon>Pseudomonadati</taxon>
        <taxon>Thermodesulfobacteriota</taxon>
        <taxon>Desulfobulbia</taxon>
        <taxon>Desulfobulbales</taxon>
        <taxon>Desulfocapsaceae</taxon>
        <taxon>Desulfopila</taxon>
    </lineage>
</organism>
<dbReference type="PROSITE" id="PS50110">
    <property type="entry name" value="RESPONSE_REGULATORY"/>
    <property type="match status" value="1"/>
</dbReference>
<dbReference type="CDD" id="cd00156">
    <property type="entry name" value="REC"/>
    <property type="match status" value="1"/>
</dbReference>
<evidence type="ECO:0000256" key="11">
    <source>
        <dbReference type="SAM" id="SignalP"/>
    </source>
</evidence>
<evidence type="ECO:0000256" key="7">
    <source>
        <dbReference type="ARBA" id="ARBA00022840"/>
    </source>
</evidence>
<dbReference type="Pfam" id="PF08448">
    <property type="entry name" value="PAS_4"/>
    <property type="match status" value="1"/>
</dbReference>
<evidence type="ECO:0000313" key="16">
    <source>
        <dbReference type="Proteomes" id="UP000184603"/>
    </source>
</evidence>
<evidence type="ECO:0000259" key="14">
    <source>
        <dbReference type="PROSITE" id="PS50112"/>
    </source>
</evidence>
<dbReference type="NCBIfam" id="TIGR00229">
    <property type="entry name" value="sensory_box"/>
    <property type="match status" value="1"/>
</dbReference>
<evidence type="ECO:0000256" key="10">
    <source>
        <dbReference type="SAM" id="Phobius"/>
    </source>
</evidence>
<feature type="domain" description="Histidine kinase" evidence="12">
    <location>
        <begin position="535"/>
        <end position="758"/>
    </location>
</feature>
<keyword evidence="10" id="KW-0812">Transmembrane</keyword>
<evidence type="ECO:0000256" key="9">
    <source>
        <dbReference type="PROSITE-ProRule" id="PRU00169"/>
    </source>
</evidence>
<dbReference type="InterPro" id="IPR036890">
    <property type="entry name" value="HATPase_C_sf"/>
</dbReference>
<keyword evidence="6" id="KW-0418">Kinase</keyword>
<keyword evidence="8" id="KW-0902">Two-component regulatory system</keyword>
<name>A0A1M7Y380_9BACT</name>
<dbReference type="InterPro" id="IPR036097">
    <property type="entry name" value="HisK_dim/P_sf"/>
</dbReference>
<keyword evidence="4" id="KW-0808">Transferase</keyword>
<protein>
    <recommendedName>
        <fullName evidence="2">histidine kinase</fullName>
        <ecNumber evidence="2">2.7.13.3</ecNumber>
    </recommendedName>
</protein>
<dbReference type="GO" id="GO:0000155">
    <property type="term" value="F:phosphorelay sensor kinase activity"/>
    <property type="evidence" value="ECO:0007669"/>
    <property type="project" value="InterPro"/>
</dbReference>
<dbReference type="Pfam" id="PF00072">
    <property type="entry name" value="Response_reg"/>
    <property type="match status" value="1"/>
</dbReference>
<keyword evidence="16" id="KW-1185">Reference proteome</keyword>
<feature type="domain" description="PAS" evidence="14">
    <location>
        <begin position="389"/>
        <end position="469"/>
    </location>
</feature>
<dbReference type="InterPro" id="IPR003594">
    <property type="entry name" value="HATPase_dom"/>
</dbReference>
<dbReference type="InterPro" id="IPR003661">
    <property type="entry name" value="HisK_dim/P_dom"/>
</dbReference>
<evidence type="ECO:0000256" key="2">
    <source>
        <dbReference type="ARBA" id="ARBA00012438"/>
    </source>
</evidence>
<gene>
    <name evidence="15" type="ORF">SAMN02745220_01527</name>
</gene>
<dbReference type="OrthoDB" id="9813024at2"/>
<dbReference type="InterPro" id="IPR005467">
    <property type="entry name" value="His_kinase_dom"/>
</dbReference>
<comment type="catalytic activity">
    <reaction evidence="1">
        <text>ATP + protein L-histidine = ADP + protein N-phospho-L-histidine.</text>
        <dbReference type="EC" id="2.7.13.3"/>
    </reaction>
</comment>
<dbReference type="RefSeq" id="WP_073612849.1">
    <property type="nucleotide sequence ID" value="NZ_FRFE01000005.1"/>
</dbReference>
<evidence type="ECO:0000256" key="3">
    <source>
        <dbReference type="ARBA" id="ARBA00022553"/>
    </source>
</evidence>
<dbReference type="PROSITE" id="PS50112">
    <property type="entry name" value="PAS"/>
    <property type="match status" value="1"/>
</dbReference>
<dbReference type="SUPFAM" id="SSF55874">
    <property type="entry name" value="ATPase domain of HSP90 chaperone/DNA topoisomerase II/histidine kinase"/>
    <property type="match status" value="1"/>
</dbReference>
<evidence type="ECO:0000256" key="6">
    <source>
        <dbReference type="ARBA" id="ARBA00022777"/>
    </source>
</evidence>
<feature type="chain" id="PRO_5012523130" description="histidine kinase" evidence="11">
    <location>
        <begin position="30"/>
        <end position="901"/>
    </location>
</feature>
<dbReference type="SMART" id="SM00388">
    <property type="entry name" value="HisKA"/>
    <property type="match status" value="1"/>
</dbReference>
<dbReference type="PANTHER" id="PTHR43065">
    <property type="entry name" value="SENSOR HISTIDINE KINASE"/>
    <property type="match status" value="1"/>
</dbReference>
<keyword evidence="7" id="KW-0067">ATP-binding</keyword>
<dbReference type="Gene3D" id="3.30.450.20">
    <property type="entry name" value="PAS domain"/>
    <property type="match status" value="1"/>
</dbReference>
<dbReference type="EMBL" id="FRFE01000005">
    <property type="protein sequence ID" value="SHO46485.1"/>
    <property type="molecule type" value="Genomic_DNA"/>
</dbReference>
<evidence type="ECO:0000256" key="1">
    <source>
        <dbReference type="ARBA" id="ARBA00000085"/>
    </source>
</evidence>
<proteinExistence type="predicted"/>
<dbReference type="Gene3D" id="3.30.565.10">
    <property type="entry name" value="Histidine kinase-like ATPase, C-terminal domain"/>
    <property type="match status" value="1"/>
</dbReference>
<dbReference type="InterPro" id="IPR035965">
    <property type="entry name" value="PAS-like_dom_sf"/>
</dbReference>